<dbReference type="EMBL" id="JAPFFI010000015">
    <property type="protein sequence ID" value="KAJ6360650.1"/>
    <property type="molecule type" value="Genomic_DNA"/>
</dbReference>
<sequence>MSQYTYPLVNRSMLRGLILEAPPKKKQRSGLQAQQGNHPQEQQVEDVIEKEGHRVIVVETYEENGHHNTKVSISPEQPHPQQNQRHDGGVKFKSPSLVEKAKEKMEEEADYVHPNVGKGVYHGSGTEKRYPSEILV</sequence>
<feature type="compositionally biased region" description="Polar residues" evidence="1">
    <location>
        <begin position="29"/>
        <end position="42"/>
    </location>
</feature>
<dbReference type="Proteomes" id="UP001141253">
    <property type="component" value="Chromosome 13"/>
</dbReference>
<organism evidence="2 3">
    <name type="scientific">Salix suchowensis</name>
    <dbReference type="NCBI Taxonomy" id="1278906"/>
    <lineage>
        <taxon>Eukaryota</taxon>
        <taxon>Viridiplantae</taxon>
        <taxon>Streptophyta</taxon>
        <taxon>Embryophyta</taxon>
        <taxon>Tracheophyta</taxon>
        <taxon>Spermatophyta</taxon>
        <taxon>Magnoliopsida</taxon>
        <taxon>eudicotyledons</taxon>
        <taxon>Gunneridae</taxon>
        <taxon>Pentapetalae</taxon>
        <taxon>rosids</taxon>
        <taxon>fabids</taxon>
        <taxon>Malpighiales</taxon>
        <taxon>Salicaceae</taxon>
        <taxon>Saliceae</taxon>
        <taxon>Salix</taxon>
    </lineage>
</organism>
<dbReference type="PANTHER" id="PTHR47652:SF3">
    <property type="entry name" value="MITOCHONDRIAL IMPORT INNER MEMBRANE TRANSLOCASE SUBUNIT TIM44"/>
    <property type="match status" value="1"/>
</dbReference>
<gene>
    <name evidence="2" type="ORF">OIU77_004628</name>
</gene>
<reference evidence="2" key="2">
    <citation type="journal article" date="2023" name="Int. J. Mol. Sci.">
        <title>De Novo Assembly and Annotation of 11 Diverse Shrub Willow (Salix) Genomes Reveals Novel Gene Organization in Sex-Linked Regions.</title>
        <authorList>
            <person name="Hyden B."/>
            <person name="Feng K."/>
            <person name="Yates T.B."/>
            <person name="Jawdy S."/>
            <person name="Cereghino C."/>
            <person name="Smart L.B."/>
            <person name="Muchero W."/>
        </authorList>
    </citation>
    <scope>NUCLEOTIDE SEQUENCE</scope>
    <source>
        <tissue evidence="2">Shoot tip</tissue>
    </source>
</reference>
<accession>A0ABQ9AX31</accession>
<evidence type="ECO:0000313" key="3">
    <source>
        <dbReference type="Proteomes" id="UP001141253"/>
    </source>
</evidence>
<reference evidence="2" key="1">
    <citation type="submission" date="2022-10" db="EMBL/GenBank/DDBJ databases">
        <authorList>
            <person name="Hyden B.L."/>
            <person name="Feng K."/>
            <person name="Yates T."/>
            <person name="Jawdy S."/>
            <person name="Smart L.B."/>
            <person name="Muchero W."/>
        </authorList>
    </citation>
    <scope>NUCLEOTIDE SEQUENCE</scope>
    <source>
        <tissue evidence="2">Shoot tip</tissue>
    </source>
</reference>
<evidence type="ECO:0000256" key="1">
    <source>
        <dbReference type="SAM" id="MobiDB-lite"/>
    </source>
</evidence>
<proteinExistence type="predicted"/>
<dbReference type="PANTHER" id="PTHR47652">
    <property type="entry name" value="MITOCHONDRIAL IMPORT INNER MEMBRANE TRANSLOCASE SUBUNIT TIM44"/>
    <property type="match status" value="1"/>
</dbReference>
<feature type="region of interest" description="Disordered" evidence="1">
    <location>
        <begin position="62"/>
        <end position="92"/>
    </location>
</feature>
<feature type="compositionally biased region" description="Basic and acidic residues" evidence="1">
    <location>
        <begin position="125"/>
        <end position="136"/>
    </location>
</feature>
<keyword evidence="3" id="KW-1185">Reference proteome</keyword>
<comment type="caution">
    <text evidence="2">The sequence shown here is derived from an EMBL/GenBank/DDBJ whole genome shotgun (WGS) entry which is preliminary data.</text>
</comment>
<evidence type="ECO:0000313" key="2">
    <source>
        <dbReference type="EMBL" id="KAJ6360650.1"/>
    </source>
</evidence>
<feature type="region of interest" description="Disordered" evidence="1">
    <location>
        <begin position="20"/>
        <end position="44"/>
    </location>
</feature>
<feature type="compositionally biased region" description="Polar residues" evidence="1">
    <location>
        <begin position="70"/>
        <end position="83"/>
    </location>
</feature>
<name>A0ABQ9AX31_9ROSI</name>
<protein>
    <submittedName>
        <fullName evidence="2">Uncharacterized protein</fullName>
    </submittedName>
</protein>
<feature type="region of interest" description="Disordered" evidence="1">
    <location>
        <begin position="115"/>
        <end position="136"/>
    </location>
</feature>